<dbReference type="InterPro" id="IPR007197">
    <property type="entry name" value="rSAM"/>
</dbReference>
<keyword evidence="2" id="KW-0479">Metal-binding</keyword>
<dbReference type="SFLD" id="SFLDG01067">
    <property type="entry name" value="SPASM/twitch_domain_containing"/>
    <property type="match status" value="1"/>
</dbReference>
<name>A0A6H9UXX9_9ACTN</name>
<evidence type="ECO:0000256" key="4">
    <source>
        <dbReference type="ARBA" id="ARBA00023014"/>
    </source>
</evidence>
<dbReference type="PANTHER" id="PTHR11228">
    <property type="entry name" value="RADICAL SAM DOMAIN PROTEIN"/>
    <property type="match status" value="1"/>
</dbReference>
<keyword evidence="1" id="KW-0949">S-adenosyl-L-methionine</keyword>
<dbReference type="GO" id="GO:0003824">
    <property type="term" value="F:catalytic activity"/>
    <property type="evidence" value="ECO:0007669"/>
    <property type="project" value="InterPro"/>
</dbReference>
<dbReference type="Pfam" id="PF04055">
    <property type="entry name" value="Radical_SAM"/>
    <property type="match status" value="1"/>
</dbReference>
<dbReference type="InterPro" id="IPR058240">
    <property type="entry name" value="rSAM_sf"/>
</dbReference>
<evidence type="ECO:0000256" key="2">
    <source>
        <dbReference type="ARBA" id="ARBA00022723"/>
    </source>
</evidence>
<accession>A0A6H9UXX9</accession>
<dbReference type="PANTHER" id="PTHR11228:SF7">
    <property type="entry name" value="PQQA PEPTIDE CYCLASE"/>
    <property type="match status" value="1"/>
</dbReference>
<evidence type="ECO:0000313" key="6">
    <source>
        <dbReference type="EMBL" id="KAB1144997.1"/>
    </source>
</evidence>
<dbReference type="SUPFAM" id="SSF102114">
    <property type="entry name" value="Radical SAM enzymes"/>
    <property type="match status" value="1"/>
</dbReference>
<reference evidence="6 7" key="1">
    <citation type="submission" date="2019-09" db="EMBL/GenBank/DDBJ databases">
        <title>Screening of Novel Bioactive Compounds from Soil-Associated.</title>
        <authorList>
            <person name="Zhao S."/>
        </authorList>
    </citation>
    <scope>NUCLEOTIDE SEQUENCE [LARGE SCALE GENOMIC DNA]</scope>
    <source>
        <strain evidence="6 7">HIT-DPA4</strain>
    </source>
</reference>
<evidence type="ECO:0000313" key="7">
    <source>
        <dbReference type="Proteomes" id="UP000442707"/>
    </source>
</evidence>
<comment type="caution">
    <text evidence="6">The sequence shown here is derived from an EMBL/GenBank/DDBJ whole genome shotgun (WGS) entry which is preliminary data.</text>
</comment>
<dbReference type="Gene3D" id="3.20.20.70">
    <property type="entry name" value="Aldolase class I"/>
    <property type="match status" value="1"/>
</dbReference>
<dbReference type="GO" id="GO:0046872">
    <property type="term" value="F:metal ion binding"/>
    <property type="evidence" value="ECO:0007669"/>
    <property type="project" value="UniProtKB-KW"/>
</dbReference>
<dbReference type="InterPro" id="IPR050377">
    <property type="entry name" value="Radical_SAM_PqqE_MftC-like"/>
</dbReference>
<organism evidence="6 7">
    <name type="scientific">Streptomyces luteolifulvus</name>
    <dbReference type="NCBI Taxonomy" id="2615112"/>
    <lineage>
        <taxon>Bacteria</taxon>
        <taxon>Bacillati</taxon>
        <taxon>Actinomycetota</taxon>
        <taxon>Actinomycetes</taxon>
        <taxon>Kitasatosporales</taxon>
        <taxon>Streptomycetaceae</taxon>
        <taxon>Streptomyces</taxon>
    </lineage>
</organism>
<protein>
    <submittedName>
        <fullName evidence="6">Radical SAM protein</fullName>
    </submittedName>
</protein>
<keyword evidence="3" id="KW-0408">Iron</keyword>
<dbReference type="SFLD" id="SFLDS00029">
    <property type="entry name" value="Radical_SAM"/>
    <property type="match status" value="1"/>
</dbReference>
<proteinExistence type="predicted"/>
<dbReference type="RefSeq" id="WP_150950470.1">
    <property type="nucleotide sequence ID" value="NZ_VZRB01000013.1"/>
</dbReference>
<dbReference type="CDD" id="cd01335">
    <property type="entry name" value="Radical_SAM"/>
    <property type="match status" value="1"/>
</dbReference>
<evidence type="ECO:0000256" key="3">
    <source>
        <dbReference type="ARBA" id="ARBA00023004"/>
    </source>
</evidence>
<sequence>MTARLIITDEQAASCYFRTTVESGRRKALVQVDERCNLKCGHCFVNATRRGTYMTLEQITDRVIPQLVEARVDRVTLTGGDPFMHPDMIEVVRRFRAAGMSIGLCTNATLTSDEQIAELVEIGDVHVNVSLDGFACESHGKFRGDPESFYVTVDTVKKFAAAGLLQGLLCTPNNLADDEEYAELCAFAKEHGARYVLMNPLGEMGRGQRSAKKLRRPDDHMRHIRDLTMPFVDEGLDMVHIRFPNDGKPLSGCEAGTIIYVFTQGEVAVCPYLVFAARTRASKHPDTDFIVGNVWEHDDIAARLDAYRFHERWDLGANDTCGGCSMSSECGKGCPAAVVAAGYRIGAVDSEQCPVVPRQTRVLPVVGVS</sequence>
<keyword evidence="4" id="KW-0411">Iron-sulfur</keyword>
<evidence type="ECO:0000259" key="5">
    <source>
        <dbReference type="PROSITE" id="PS51918"/>
    </source>
</evidence>
<dbReference type="EMBL" id="VZRB01000013">
    <property type="protein sequence ID" value="KAB1144997.1"/>
    <property type="molecule type" value="Genomic_DNA"/>
</dbReference>
<evidence type="ECO:0000256" key="1">
    <source>
        <dbReference type="ARBA" id="ARBA00022691"/>
    </source>
</evidence>
<dbReference type="InterPro" id="IPR013785">
    <property type="entry name" value="Aldolase_TIM"/>
</dbReference>
<gene>
    <name evidence="6" type="ORF">F7R91_20185</name>
</gene>
<dbReference type="Proteomes" id="UP000442707">
    <property type="component" value="Unassembled WGS sequence"/>
</dbReference>
<feature type="domain" description="Radical SAM core" evidence="5">
    <location>
        <begin position="22"/>
        <end position="230"/>
    </location>
</feature>
<keyword evidence="7" id="KW-1185">Reference proteome</keyword>
<dbReference type="SFLD" id="SFLDG01386">
    <property type="entry name" value="main_SPASM_domain-containing"/>
    <property type="match status" value="1"/>
</dbReference>
<dbReference type="AlphaFoldDB" id="A0A6H9UXX9"/>
<dbReference type="GO" id="GO:0051539">
    <property type="term" value="F:4 iron, 4 sulfur cluster binding"/>
    <property type="evidence" value="ECO:0007669"/>
    <property type="project" value="UniProtKB-KW"/>
</dbReference>
<dbReference type="PROSITE" id="PS51918">
    <property type="entry name" value="RADICAL_SAM"/>
    <property type="match status" value="1"/>
</dbReference>